<evidence type="ECO:0000256" key="1">
    <source>
        <dbReference type="ARBA" id="ARBA00022801"/>
    </source>
</evidence>
<dbReference type="InterPro" id="IPR013094">
    <property type="entry name" value="AB_hydrolase_3"/>
</dbReference>
<accession>C5KDD1</accession>
<dbReference type="RefSeq" id="XP_002785768.1">
    <property type="nucleotide sequence ID" value="XM_002785722.1"/>
</dbReference>
<dbReference type="OMA" id="RICYLTD"/>
<protein>
    <recommendedName>
        <fullName evidence="2">Alpha/beta hydrolase fold-3 domain-containing protein</fullName>
    </recommendedName>
</protein>
<dbReference type="Proteomes" id="UP000007800">
    <property type="component" value="Unassembled WGS sequence"/>
</dbReference>
<organism evidence="4">
    <name type="scientific">Perkinsus marinus (strain ATCC 50983 / TXsc)</name>
    <dbReference type="NCBI Taxonomy" id="423536"/>
    <lineage>
        <taxon>Eukaryota</taxon>
        <taxon>Sar</taxon>
        <taxon>Alveolata</taxon>
        <taxon>Perkinsozoa</taxon>
        <taxon>Perkinsea</taxon>
        <taxon>Perkinsida</taxon>
        <taxon>Perkinsidae</taxon>
        <taxon>Perkinsus</taxon>
    </lineage>
</organism>
<dbReference type="GeneID" id="9062902"/>
<name>C5KDD1_PERM5</name>
<dbReference type="InParanoid" id="C5KDD1"/>
<dbReference type="PANTHER" id="PTHR48081">
    <property type="entry name" value="AB HYDROLASE SUPERFAMILY PROTEIN C4A8.06C"/>
    <property type="match status" value="1"/>
</dbReference>
<dbReference type="GO" id="GO:0016787">
    <property type="term" value="F:hydrolase activity"/>
    <property type="evidence" value="ECO:0007669"/>
    <property type="project" value="UniProtKB-KW"/>
</dbReference>
<dbReference type="AlphaFoldDB" id="C5KDD1"/>
<sequence>MSSEVQQTGALRGLLKTIIRSVIIGRTKEIILLRLLLLYAVKSHIKVACLVVYRSVNALRLTLRDMKLPWSARIRLLSHYVARILRVIVGAVLVRGRKSSKLPLTVELVLEMMRPHELLESESSLIYATVSKVDDTWLSFFFPLYARIALPGIRTEEDKVGSVPAAWVHTGPVERWSMGGPRASQSIVVLYFLHGGGYIFLDGVHSHLEYCARLVMKTQQEFDDILGQNVAPRVIGFIIDYRKAPQYVFPTAVEDAVKSYAYLLSGRSRYPVSSSRDIVVCGDSAGGGLSIAMVLALAKGHFTPEGKPMPLPGAMGVCSPFLDLRRAIDNKAYQSRICYLTDACIWMCADLYLFGDTENGDAECPPAESDPESWRRARFLTPDVTMNPLASPLHADLTPLRDIPIIVQSGDSEGLLVDTLALARRAKVYGLSKLSIEVYTDMFHIFPLFAWVRDGVSALEIGEASSAAAVGHGRR</sequence>
<evidence type="ECO:0000313" key="4">
    <source>
        <dbReference type="Proteomes" id="UP000007800"/>
    </source>
</evidence>
<feature type="domain" description="Alpha/beta hydrolase fold-3" evidence="2">
    <location>
        <begin position="191"/>
        <end position="446"/>
    </location>
</feature>
<evidence type="ECO:0000259" key="2">
    <source>
        <dbReference type="Pfam" id="PF07859"/>
    </source>
</evidence>
<keyword evidence="1" id="KW-0378">Hydrolase</keyword>
<dbReference type="Pfam" id="PF07859">
    <property type="entry name" value="Abhydrolase_3"/>
    <property type="match status" value="1"/>
</dbReference>
<dbReference type="InterPro" id="IPR050300">
    <property type="entry name" value="GDXG_lipolytic_enzyme"/>
</dbReference>
<dbReference type="InterPro" id="IPR029058">
    <property type="entry name" value="AB_hydrolase_fold"/>
</dbReference>
<evidence type="ECO:0000313" key="3">
    <source>
        <dbReference type="EMBL" id="EER17564.1"/>
    </source>
</evidence>
<dbReference type="Gene3D" id="3.40.50.1820">
    <property type="entry name" value="alpha/beta hydrolase"/>
    <property type="match status" value="1"/>
</dbReference>
<reference evidence="3 4" key="1">
    <citation type="submission" date="2008-07" db="EMBL/GenBank/DDBJ databases">
        <authorList>
            <person name="El-Sayed N."/>
            <person name="Caler E."/>
            <person name="Inman J."/>
            <person name="Amedeo P."/>
            <person name="Hass B."/>
            <person name="Wortman J."/>
        </authorList>
    </citation>
    <scope>NUCLEOTIDE SEQUENCE [LARGE SCALE GENOMIC DNA]</scope>
    <source>
        <strain evidence="4">ATCC 50983 / TXsc</strain>
    </source>
</reference>
<dbReference type="OrthoDB" id="408631at2759"/>
<dbReference type="SUPFAM" id="SSF53474">
    <property type="entry name" value="alpha/beta-Hydrolases"/>
    <property type="match status" value="1"/>
</dbReference>
<dbReference type="EMBL" id="GG672055">
    <property type="protein sequence ID" value="EER17564.1"/>
    <property type="molecule type" value="Genomic_DNA"/>
</dbReference>
<dbReference type="PANTHER" id="PTHR48081:SF8">
    <property type="entry name" value="ALPHA_BETA HYDROLASE FOLD-3 DOMAIN-CONTAINING PROTEIN-RELATED"/>
    <property type="match status" value="1"/>
</dbReference>
<proteinExistence type="predicted"/>
<gene>
    <name evidence="3" type="ORF">Pmar_PMAR008126</name>
</gene>
<keyword evidence="4" id="KW-1185">Reference proteome</keyword>